<feature type="domain" description="N-acetyltransferase" evidence="1">
    <location>
        <begin position="10"/>
        <end position="137"/>
    </location>
</feature>
<dbReference type="Proteomes" id="UP000076959">
    <property type="component" value="Unassembled WGS sequence"/>
</dbReference>
<dbReference type="AlphaFoldDB" id="A0A176Y9L1"/>
<dbReference type="InterPro" id="IPR000182">
    <property type="entry name" value="GNAT_dom"/>
</dbReference>
<name>A0A176Y9L1_9BRAD</name>
<dbReference type="EMBL" id="LUUB01000106">
    <property type="protein sequence ID" value="OAF01232.1"/>
    <property type="molecule type" value="Genomic_DNA"/>
</dbReference>
<comment type="caution">
    <text evidence="2">The sequence shown here is derived from an EMBL/GenBank/DDBJ whole genome shotgun (WGS) entry which is preliminary data.</text>
</comment>
<dbReference type="SUPFAM" id="SSF55729">
    <property type="entry name" value="Acyl-CoA N-acyltransferases (Nat)"/>
    <property type="match status" value="1"/>
</dbReference>
<sequence length="137" mass="15781">MGGVAIMSDFRIRPATKDDARRLFEWRNDESTRTMSKNKDVVEWDEHLGWLDRRLKMNKPGLFIFELDGEPVATFRVDGEDVSYTVAPEHRNRGVAKLMLNEVRARFGCLRAHVYSDNEPSIRAARRAGFEVVIIDA</sequence>
<dbReference type="Pfam" id="PF13302">
    <property type="entry name" value="Acetyltransf_3"/>
    <property type="match status" value="1"/>
</dbReference>
<dbReference type="STRING" id="1505087.AYJ54_29600"/>
<evidence type="ECO:0000259" key="1">
    <source>
        <dbReference type="PROSITE" id="PS51186"/>
    </source>
</evidence>
<keyword evidence="3" id="KW-1185">Reference proteome</keyword>
<dbReference type="InterPro" id="IPR016181">
    <property type="entry name" value="Acyl_CoA_acyltransferase"/>
</dbReference>
<protein>
    <recommendedName>
        <fullName evidence="1">N-acetyltransferase domain-containing protein</fullName>
    </recommendedName>
</protein>
<reference evidence="2 3" key="1">
    <citation type="submission" date="2016-03" db="EMBL/GenBank/DDBJ databases">
        <title>Draft Genome Sequence of the Strain BR 10245 (Bradyrhizobium sp.) isolated from nodules of Centrolobium paraense.</title>
        <authorList>
            <person name="Simoes-Araujo J.L.Sr."/>
            <person name="Barauna A.C."/>
            <person name="Silva K."/>
            <person name="Zilli J.E."/>
        </authorList>
    </citation>
    <scope>NUCLEOTIDE SEQUENCE [LARGE SCALE GENOMIC DNA]</scope>
    <source>
        <strain evidence="2 3">BR 10245</strain>
    </source>
</reference>
<dbReference type="PROSITE" id="PS51186">
    <property type="entry name" value="GNAT"/>
    <property type="match status" value="1"/>
</dbReference>
<evidence type="ECO:0000313" key="2">
    <source>
        <dbReference type="EMBL" id="OAF01232.1"/>
    </source>
</evidence>
<gene>
    <name evidence="2" type="ORF">AYJ54_29600</name>
</gene>
<accession>A0A176Y9L1</accession>
<dbReference type="Gene3D" id="3.40.630.30">
    <property type="match status" value="1"/>
</dbReference>
<dbReference type="GO" id="GO:0016747">
    <property type="term" value="F:acyltransferase activity, transferring groups other than amino-acyl groups"/>
    <property type="evidence" value="ECO:0007669"/>
    <property type="project" value="InterPro"/>
</dbReference>
<proteinExistence type="predicted"/>
<dbReference type="CDD" id="cd04301">
    <property type="entry name" value="NAT_SF"/>
    <property type="match status" value="1"/>
</dbReference>
<evidence type="ECO:0000313" key="3">
    <source>
        <dbReference type="Proteomes" id="UP000076959"/>
    </source>
</evidence>
<organism evidence="2 3">
    <name type="scientific">Bradyrhizobium centrolobii</name>
    <dbReference type="NCBI Taxonomy" id="1505087"/>
    <lineage>
        <taxon>Bacteria</taxon>
        <taxon>Pseudomonadati</taxon>
        <taxon>Pseudomonadota</taxon>
        <taxon>Alphaproteobacteria</taxon>
        <taxon>Hyphomicrobiales</taxon>
        <taxon>Nitrobacteraceae</taxon>
        <taxon>Bradyrhizobium</taxon>
    </lineage>
</organism>